<dbReference type="GO" id="GO:0042910">
    <property type="term" value="F:xenobiotic transmembrane transporter activity"/>
    <property type="evidence" value="ECO:0007669"/>
    <property type="project" value="InterPro"/>
</dbReference>
<sequence length="508" mass="54407">MNSQTYGGGGESGNGSYDRDRVGITDDAAPHRQWISEARYQIAKALPMAVAGSIRSATSVIELRALGHIGSRPLAGRSLALLVVNLTGYPFMYGLGGALESLCSQAFTGAQGNKRIGVYVQHAIWIFLAANALIAILWLHPEVVFQMLAKPDDTVLHYARTYLIFECVYFPCIVVQTCLKRFLLAQGLMRPTVVFEAAGLCAMYASLWLFVWNPATSLGFVGVPLASAIAYAVVLLVTVLYITLAPCRSEWGPFTSAGFRDNARHIINLGVPCSVSGVASYGFADLATIAVSALGAESLATQAVLNSSKSALSRVGSYLGMVVSNRVGNLLGAQRPQQAFLSAKVCVVMMLAVSSVLAMLMLLCQRALAAFITNDEMLVLRLLPLIPLLVIVVVFDVVSNVLTGVLRGQGRQGVAAIVRVVSLYLFAVPLAYMLCFWLDLGLYGLWVGLAAGFVTISAAEGWLVLTSDWEDEAKRCLVRVNGVKRATQIDSPLGESSPLLSAQRSSLC</sequence>
<feature type="compositionally biased region" description="Gly residues" evidence="2">
    <location>
        <begin position="1"/>
        <end position="13"/>
    </location>
</feature>
<accession>A0A9W8H1X5</accession>
<proteinExistence type="inferred from homology"/>
<feature type="transmembrane region" description="Helical" evidence="3">
    <location>
        <begin position="191"/>
        <end position="212"/>
    </location>
</feature>
<feature type="region of interest" description="Disordered" evidence="2">
    <location>
        <begin position="1"/>
        <end position="22"/>
    </location>
</feature>
<keyword evidence="5" id="KW-1185">Reference proteome</keyword>
<dbReference type="PANTHER" id="PTHR11206">
    <property type="entry name" value="MULTIDRUG RESISTANCE PROTEIN"/>
    <property type="match status" value="1"/>
</dbReference>
<feature type="transmembrane region" description="Helical" evidence="3">
    <location>
        <begin position="440"/>
        <end position="465"/>
    </location>
</feature>
<dbReference type="InterPro" id="IPR002528">
    <property type="entry name" value="MATE_fam"/>
</dbReference>
<keyword evidence="3" id="KW-0812">Transmembrane</keyword>
<feature type="transmembrane region" description="Helical" evidence="3">
    <location>
        <begin position="161"/>
        <end position="179"/>
    </location>
</feature>
<keyword evidence="3" id="KW-0472">Membrane</keyword>
<evidence type="ECO:0000313" key="5">
    <source>
        <dbReference type="Proteomes" id="UP001140011"/>
    </source>
</evidence>
<evidence type="ECO:0000256" key="3">
    <source>
        <dbReference type="SAM" id="Phobius"/>
    </source>
</evidence>
<name>A0A9W8H1X5_9FUNG</name>
<feature type="transmembrane region" description="Helical" evidence="3">
    <location>
        <begin position="218"/>
        <end position="244"/>
    </location>
</feature>
<protein>
    <submittedName>
        <fullName evidence="4">Ethionine resistance protein</fullName>
    </submittedName>
</protein>
<evidence type="ECO:0000256" key="1">
    <source>
        <dbReference type="ARBA" id="ARBA00010199"/>
    </source>
</evidence>
<evidence type="ECO:0000256" key="2">
    <source>
        <dbReference type="SAM" id="MobiDB-lite"/>
    </source>
</evidence>
<comment type="similarity">
    <text evidence="1">Belongs to the multi antimicrobial extrusion (MATE) (TC 2.A.66.1) family.</text>
</comment>
<dbReference type="GO" id="GO:0016020">
    <property type="term" value="C:membrane"/>
    <property type="evidence" value="ECO:0007669"/>
    <property type="project" value="InterPro"/>
</dbReference>
<evidence type="ECO:0000313" key="4">
    <source>
        <dbReference type="EMBL" id="KAJ2754141.1"/>
    </source>
</evidence>
<organism evidence="4 5">
    <name type="scientific">Coemansia pectinata</name>
    <dbReference type="NCBI Taxonomy" id="1052879"/>
    <lineage>
        <taxon>Eukaryota</taxon>
        <taxon>Fungi</taxon>
        <taxon>Fungi incertae sedis</taxon>
        <taxon>Zoopagomycota</taxon>
        <taxon>Kickxellomycotina</taxon>
        <taxon>Kickxellomycetes</taxon>
        <taxon>Kickxellales</taxon>
        <taxon>Kickxellaceae</taxon>
        <taxon>Coemansia</taxon>
    </lineage>
</organism>
<keyword evidence="3" id="KW-1133">Transmembrane helix</keyword>
<reference evidence="4" key="1">
    <citation type="submission" date="2022-07" db="EMBL/GenBank/DDBJ databases">
        <title>Phylogenomic reconstructions and comparative analyses of Kickxellomycotina fungi.</title>
        <authorList>
            <person name="Reynolds N.K."/>
            <person name="Stajich J.E."/>
            <person name="Barry K."/>
            <person name="Grigoriev I.V."/>
            <person name="Crous P."/>
            <person name="Smith M.E."/>
        </authorList>
    </citation>
    <scope>NUCLEOTIDE SEQUENCE</scope>
    <source>
        <strain evidence="4">BCRC 34297</strain>
    </source>
</reference>
<comment type="caution">
    <text evidence="4">The sequence shown here is derived from an EMBL/GenBank/DDBJ whole genome shotgun (WGS) entry which is preliminary data.</text>
</comment>
<dbReference type="AlphaFoldDB" id="A0A9W8H1X5"/>
<dbReference type="EMBL" id="JANBUH010000137">
    <property type="protein sequence ID" value="KAJ2754141.1"/>
    <property type="molecule type" value="Genomic_DNA"/>
</dbReference>
<dbReference type="GO" id="GO:0015297">
    <property type="term" value="F:antiporter activity"/>
    <property type="evidence" value="ECO:0007669"/>
    <property type="project" value="InterPro"/>
</dbReference>
<feature type="transmembrane region" description="Helical" evidence="3">
    <location>
        <begin position="123"/>
        <end position="141"/>
    </location>
</feature>
<feature type="transmembrane region" description="Helical" evidence="3">
    <location>
        <begin position="378"/>
        <end position="402"/>
    </location>
</feature>
<feature type="transmembrane region" description="Helical" evidence="3">
    <location>
        <begin position="345"/>
        <end position="372"/>
    </location>
</feature>
<dbReference type="Pfam" id="PF01554">
    <property type="entry name" value="MatE"/>
    <property type="match status" value="2"/>
</dbReference>
<dbReference type="NCBIfam" id="TIGR00797">
    <property type="entry name" value="matE"/>
    <property type="match status" value="1"/>
</dbReference>
<feature type="transmembrane region" description="Helical" evidence="3">
    <location>
        <begin position="414"/>
        <end position="434"/>
    </location>
</feature>
<gene>
    <name evidence="4" type="primary">ERC1_1</name>
    <name evidence="4" type="ORF">GGI19_002619</name>
</gene>
<dbReference type="Proteomes" id="UP001140011">
    <property type="component" value="Unassembled WGS sequence"/>
</dbReference>
<dbReference type="OrthoDB" id="2126698at2759"/>